<dbReference type="PANTHER" id="PTHR43013:SF1">
    <property type="entry name" value="GLUTAMYL-TRNA REDUCTASE"/>
    <property type="match status" value="1"/>
</dbReference>
<dbReference type="AlphaFoldDB" id="A0AAE4MHZ0"/>
<dbReference type="Pfam" id="PF05201">
    <property type="entry name" value="GlutR_N"/>
    <property type="match status" value="1"/>
</dbReference>
<keyword evidence="18" id="KW-1185">Reference proteome</keyword>
<dbReference type="PIRSF" id="PIRSF000445">
    <property type="entry name" value="4pyrrol_synth_GluRdtase"/>
    <property type="match status" value="1"/>
</dbReference>
<feature type="binding site" evidence="8 10">
    <location>
        <begin position="187"/>
        <end position="189"/>
    </location>
    <ligand>
        <name>substrate</name>
    </ligand>
</feature>
<evidence type="ECO:0000256" key="13">
    <source>
        <dbReference type="RuleBase" id="RU000584"/>
    </source>
</evidence>
<evidence type="ECO:0000256" key="12">
    <source>
        <dbReference type="PIRSR" id="PIRSR000445-4"/>
    </source>
</evidence>
<evidence type="ECO:0000256" key="7">
    <source>
        <dbReference type="ARBA" id="ARBA00047464"/>
    </source>
</evidence>
<dbReference type="FunFam" id="3.40.50.720:FF:000031">
    <property type="entry name" value="Glutamyl-tRNA reductase"/>
    <property type="match status" value="1"/>
</dbReference>
<comment type="subunit">
    <text evidence="8">Homodimer.</text>
</comment>
<feature type="active site" description="Nucleophile" evidence="8 9">
    <location>
        <position position="131"/>
    </location>
</feature>
<reference evidence="17" key="1">
    <citation type="submission" date="2023-06" db="EMBL/GenBank/DDBJ databases">
        <title>Genome sequence of Methanosarcinaceae archaeon Ag5.</title>
        <authorList>
            <person name="Protasov E."/>
            <person name="Platt K."/>
            <person name="Poehlein A."/>
            <person name="Daniel R."/>
            <person name="Brune A."/>
        </authorList>
    </citation>
    <scope>NUCLEOTIDE SEQUENCE</scope>
    <source>
        <strain evidence="17">Ag5</strain>
    </source>
</reference>
<feature type="binding site" evidence="8 10">
    <location>
        <position position="182"/>
    </location>
    <ligand>
        <name>substrate</name>
    </ligand>
</feature>
<evidence type="ECO:0000256" key="1">
    <source>
        <dbReference type="ARBA" id="ARBA00005059"/>
    </source>
</evidence>
<dbReference type="InterPro" id="IPR036291">
    <property type="entry name" value="NAD(P)-bd_dom_sf"/>
</dbReference>
<gene>
    <name evidence="8 17" type="primary">hemA</name>
    <name evidence="17" type="ORF">MsAg5_01710</name>
</gene>
<dbReference type="PROSITE" id="PS00747">
    <property type="entry name" value="GLUTR"/>
    <property type="match status" value="1"/>
</dbReference>
<keyword evidence="5 8" id="KW-0560">Oxidoreductase</keyword>
<organism evidence="17 18">
    <name type="scientific">Methanolapillus africanus</name>
    <dbReference type="NCBI Taxonomy" id="3028297"/>
    <lineage>
        <taxon>Archaea</taxon>
        <taxon>Methanobacteriati</taxon>
        <taxon>Methanobacteriota</taxon>
        <taxon>Stenosarchaea group</taxon>
        <taxon>Methanomicrobia</taxon>
        <taxon>Methanosarcinales</taxon>
        <taxon>Methanosarcinaceae</taxon>
        <taxon>Methanolapillus</taxon>
    </lineage>
</organism>
<dbReference type="GO" id="GO:0019353">
    <property type="term" value="P:protoporphyrinogen IX biosynthetic process from glutamate"/>
    <property type="evidence" value="ECO:0007669"/>
    <property type="project" value="TreeGrafter"/>
</dbReference>
<evidence type="ECO:0000259" key="16">
    <source>
        <dbReference type="Pfam" id="PF05201"/>
    </source>
</evidence>
<dbReference type="InterPro" id="IPR036453">
    <property type="entry name" value="GluRdtase_dimer_dom_sf"/>
</dbReference>
<proteinExistence type="inferred from homology"/>
<dbReference type="SUPFAM" id="SSF69075">
    <property type="entry name" value="Glutamyl tRNA-reductase dimerization domain"/>
    <property type="match status" value="1"/>
</dbReference>
<evidence type="ECO:0000256" key="2">
    <source>
        <dbReference type="ARBA" id="ARBA00005916"/>
    </source>
</evidence>
<evidence type="ECO:0000256" key="9">
    <source>
        <dbReference type="PIRSR" id="PIRSR000445-1"/>
    </source>
</evidence>
<dbReference type="GO" id="GO:0050661">
    <property type="term" value="F:NADP binding"/>
    <property type="evidence" value="ECO:0007669"/>
    <property type="project" value="InterPro"/>
</dbReference>
<dbReference type="FunFam" id="3.30.460.30:FF:000001">
    <property type="entry name" value="Glutamyl-tRNA reductase"/>
    <property type="match status" value="1"/>
</dbReference>
<protein>
    <recommendedName>
        <fullName evidence="3 8">Glutamyl-tRNA reductase</fullName>
        <shortName evidence="8">GluTR</shortName>
        <ecNumber evidence="3 8">1.2.1.70</ecNumber>
    </recommendedName>
</protein>
<dbReference type="PANTHER" id="PTHR43013">
    <property type="entry name" value="GLUTAMYL-TRNA REDUCTASE"/>
    <property type="match status" value="1"/>
</dbReference>
<dbReference type="Proteomes" id="UP001271789">
    <property type="component" value="Unassembled WGS sequence"/>
</dbReference>
<comment type="catalytic activity">
    <reaction evidence="7 8 13">
        <text>(S)-4-amino-5-oxopentanoate + tRNA(Glu) + NADP(+) = L-glutamyl-tRNA(Glu) + NADPH + H(+)</text>
        <dbReference type="Rhea" id="RHEA:12344"/>
        <dbReference type="Rhea" id="RHEA-COMP:9663"/>
        <dbReference type="Rhea" id="RHEA-COMP:9680"/>
        <dbReference type="ChEBI" id="CHEBI:15378"/>
        <dbReference type="ChEBI" id="CHEBI:57501"/>
        <dbReference type="ChEBI" id="CHEBI:57783"/>
        <dbReference type="ChEBI" id="CHEBI:58349"/>
        <dbReference type="ChEBI" id="CHEBI:78442"/>
        <dbReference type="ChEBI" id="CHEBI:78520"/>
        <dbReference type="EC" id="1.2.1.70"/>
    </reaction>
</comment>
<comment type="miscellaneous">
    <text evidence="8">During catalysis, the active site Cys acts as a nucleophile attacking the alpha-carbonyl group of tRNA-bound glutamate with the formation of a thioester intermediate between enzyme and glutamate, and the concomitant release of tRNA(Glu). The thioester intermediate is finally reduced by direct hydride transfer from NADPH, to form the product GSA.</text>
</comment>
<dbReference type="InterPro" id="IPR036343">
    <property type="entry name" value="GluRdtase_N_sf"/>
</dbReference>
<evidence type="ECO:0000256" key="3">
    <source>
        <dbReference type="ARBA" id="ARBA00012970"/>
    </source>
</evidence>
<dbReference type="Pfam" id="PF01488">
    <property type="entry name" value="Shikimate_DH"/>
    <property type="match status" value="1"/>
</dbReference>
<dbReference type="SUPFAM" id="SSF69742">
    <property type="entry name" value="Glutamyl tRNA-reductase catalytic, N-terminal domain"/>
    <property type="match status" value="1"/>
</dbReference>
<feature type="domain" description="Tetrapyrrole biosynthesis glutamyl-tRNA reductase dimerisation" evidence="14">
    <location>
        <begin position="395"/>
        <end position="494"/>
    </location>
</feature>
<evidence type="ECO:0000313" key="17">
    <source>
        <dbReference type="EMBL" id="MDV0446341.1"/>
    </source>
</evidence>
<evidence type="ECO:0000256" key="10">
    <source>
        <dbReference type="PIRSR" id="PIRSR000445-2"/>
    </source>
</evidence>
<comment type="caution">
    <text evidence="17">The sequence shown here is derived from an EMBL/GenBank/DDBJ whole genome shotgun (WGS) entry which is preliminary data.</text>
</comment>
<dbReference type="Gene3D" id="3.40.50.720">
    <property type="entry name" value="NAD(P)-binding Rossmann-like Domain"/>
    <property type="match status" value="1"/>
</dbReference>
<dbReference type="NCBIfam" id="TIGR01035">
    <property type="entry name" value="hemA"/>
    <property type="match status" value="1"/>
</dbReference>
<dbReference type="GO" id="GO:0008883">
    <property type="term" value="F:glutamyl-tRNA reductase activity"/>
    <property type="evidence" value="ECO:0007669"/>
    <property type="project" value="UniProtKB-UniRule"/>
</dbReference>
<dbReference type="SUPFAM" id="SSF51735">
    <property type="entry name" value="NAD(P)-binding Rossmann-fold domains"/>
    <property type="match status" value="1"/>
</dbReference>
<dbReference type="EMBL" id="JAWDKD010000003">
    <property type="protein sequence ID" value="MDV0446341.1"/>
    <property type="molecule type" value="Genomic_DNA"/>
</dbReference>
<evidence type="ECO:0000256" key="11">
    <source>
        <dbReference type="PIRSR" id="PIRSR000445-3"/>
    </source>
</evidence>
<sequence length="511" mass="57883">MKCIFFKKVKFILFEKNLVFSGYYIYMMKVIRLFVTFTDFTNFTTFTIILRHFHDLQLSICFVYFNRAPGGRRPSLKTGRYFMNEISSMVISHKKATVAEMECAWPLSAEEMLQKLYEKEFVYECVILKTCNRAEIYVVSERGSSVLFNFSKEMGVETRIVDFYDHDESLEHLLRLSCGLESMIVGEDQILGQIKDAYTLAVKQKTIGRVLDTAFTKAIQVGKRARTETRINKGSVSIGSAAVELAEDCLGGLEGKSIMVIGVGEIGILVARALADKNLDAIYISNRTYKKAQDLAYELGGKAIQFDSIVSHLEKADVLISATGAPHYVLTKATVEKSLPKRNGKPLFMVDIANPRDIEESVNDLDGVTLCNIDNLRVISEKTLKMRNEEAKKVVDIINEELILLNKQFKRQKADYIVAELYKNVYGIREEEKGKAVNKFRVKHTIGEFEENILENLTHAIANQILAEPTKILRNAAEQDNDELLEAVAKVFNIQTDSIKSNDCSCEEKNK</sequence>
<comment type="domain">
    <text evidence="8">Possesses an unusual extended V-shaped dimeric structure with each monomer consisting of three distinct domains arranged along a curved 'spinal' alpha-helix. The N-terminal catalytic domain specifically recognizes the glutamate moiety of the substrate. The second domain is the NADPH-binding domain, and the third C-terminal domain is responsible for dimerization.</text>
</comment>
<dbReference type="HAMAP" id="MF_00087">
    <property type="entry name" value="Glu_tRNA_reductase"/>
    <property type="match status" value="1"/>
</dbReference>
<comment type="pathway">
    <text evidence="1 8 13">Porphyrin-containing compound metabolism; protoporphyrin-IX biosynthesis; 5-aminolevulinate from L-glutamyl-tRNA(Glu): step 1/2.</text>
</comment>
<feature type="domain" description="Quinate/shikimate 5-dehydrogenase/glutamyl-tRNA reductase" evidence="15">
    <location>
        <begin position="244"/>
        <end position="378"/>
    </location>
</feature>
<feature type="binding site" evidence="8 11">
    <location>
        <begin position="262"/>
        <end position="267"/>
    </location>
    <ligand>
        <name>NADP(+)</name>
        <dbReference type="ChEBI" id="CHEBI:58349"/>
    </ligand>
</feature>
<evidence type="ECO:0000256" key="5">
    <source>
        <dbReference type="ARBA" id="ARBA00023002"/>
    </source>
</evidence>
<keyword evidence="6 8" id="KW-0627">Porphyrin biosynthesis</keyword>
<dbReference type="InterPro" id="IPR000343">
    <property type="entry name" value="4pyrrol_synth_GluRdtase"/>
</dbReference>
<evidence type="ECO:0000256" key="8">
    <source>
        <dbReference type="HAMAP-Rule" id="MF_00087"/>
    </source>
</evidence>
<keyword evidence="4 8" id="KW-0521">NADP</keyword>
<feature type="domain" description="Glutamyl-tRNA reductase N-terminal" evidence="16">
    <location>
        <begin position="91"/>
        <end position="229"/>
    </location>
</feature>
<accession>A0AAE4MHZ0</accession>
<dbReference type="CDD" id="cd05213">
    <property type="entry name" value="NAD_bind_Glutamyl_tRNA_reduct"/>
    <property type="match status" value="1"/>
</dbReference>
<dbReference type="Pfam" id="PF00745">
    <property type="entry name" value="GlutR_dimer"/>
    <property type="match status" value="1"/>
</dbReference>
<dbReference type="InterPro" id="IPR015895">
    <property type="entry name" value="4pyrrol_synth_GluRdtase_N"/>
</dbReference>
<dbReference type="InterPro" id="IPR018214">
    <property type="entry name" value="GluRdtase_CS"/>
</dbReference>
<comment type="similarity">
    <text evidence="2 8 13">Belongs to the glutamyl-tRNA reductase family.</text>
</comment>
<feature type="binding site" evidence="8 10">
    <location>
        <position position="193"/>
    </location>
    <ligand>
        <name>substrate</name>
    </ligand>
</feature>
<dbReference type="Gene3D" id="3.30.460.30">
    <property type="entry name" value="Glutamyl-tRNA reductase, N-terminal domain"/>
    <property type="match status" value="1"/>
</dbReference>
<dbReference type="InterPro" id="IPR015896">
    <property type="entry name" value="4pyrrol_synth_GluRdtase_dimer"/>
</dbReference>
<dbReference type="InterPro" id="IPR006151">
    <property type="entry name" value="Shikm_DH/Glu-tRNA_Rdtase"/>
</dbReference>
<evidence type="ECO:0000259" key="15">
    <source>
        <dbReference type="Pfam" id="PF01488"/>
    </source>
</evidence>
<feature type="site" description="Important for activity" evidence="8 12">
    <location>
        <position position="172"/>
    </location>
</feature>
<dbReference type="EC" id="1.2.1.70" evidence="3 8"/>
<name>A0AAE4MHZ0_9EURY</name>
<evidence type="ECO:0000256" key="6">
    <source>
        <dbReference type="ARBA" id="ARBA00023244"/>
    </source>
</evidence>
<comment type="function">
    <text evidence="8">Catalyzes the NADPH-dependent reduction of glutamyl-tRNA(Glu) to glutamate 1-semialdehyde (GSA).</text>
</comment>
<feature type="binding site" evidence="8 10">
    <location>
        <begin position="130"/>
        <end position="133"/>
    </location>
    <ligand>
        <name>substrate</name>
    </ligand>
</feature>
<evidence type="ECO:0000256" key="4">
    <source>
        <dbReference type="ARBA" id="ARBA00022857"/>
    </source>
</evidence>
<evidence type="ECO:0000259" key="14">
    <source>
        <dbReference type="Pfam" id="PF00745"/>
    </source>
</evidence>
<evidence type="ECO:0000313" key="18">
    <source>
        <dbReference type="Proteomes" id="UP001271789"/>
    </source>
</evidence>